<dbReference type="PROSITE" id="PS50075">
    <property type="entry name" value="CARRIER"/>
    <property type="match status" value="1"/>
</dbReference>
<dbReference type="EMBL" id="FMHY01000002">
    <property type="protein sequence ID" value="SCL59739.1"/>
    <property type="molecule type" value="Genomic_DNA"/>
</dbReference>
<evidence type="ECO:0000259" key="1">
    <source>
        <dbReference type="PROSITE" id="PS50075"/>
    </source>
</evidence>
<protein>
    <submittedName>
        <fullName evidence="2">Acyl carrier protein</fullName>
    </submittedName>
</protein>
<organism evidence="2 3">
    <name type="scientific">Micromonospora eburnea</name>
    <dbReference type="NCBI Taxonomy" id="227316"/>
    <lineage>
        <taxon>Bacteria</taxon>
        <taxon>Bacillati</taxon>
        <taxon>Actinomycetota</taxon>
        <taxon>Actinomycetes</taxon>
        <taxon>Micromonosporales</taxon>
        <taxon>Micromonosporaceae</taxon>
        <taxon>Micromonospora</taxon>
    </lineage>
</organism>
<accession>A0A1C6V0C0</accession>
<dbReference type="RefSeq" id="WP_091120816.1">
    <property type="nucleotide sequence ID" value="NZ_FMHY01000002.1"/>
</dbReference>
<evidence type="ECO:0000313" key="2">
    <source>
        <dbReference type="EMBL" id="SCL59739.1"/>
    </source>
</evidence>
<dbReference type="Proteomes" id="UP000199696">
    <property type="component" value="Unassembled WGS sequence"/>
</dbReference>
<dbReference type="InterPro" id="IPR036736">
    <property type="entry name" value="ACP-like_sf"/>
</dbReference>
<dbReference type="InterPro" id="IPR009081">
    <property type="entry name" value="PP-bd_ACP"/>
</dbReference>
<keyword evidence="3" id="KW-1185">Reference proteome</keyword>
<sequence>MSVDDVMAFTIQALQEMNFYTDDTGPDSMLGPSGVDLDSLAVSELALRIEEQYGVTFDDDDIETLAIMTLGEFAAEVAKRAELVPQVDEARS</sequence>
<feature type="domain" description="Carrier" evidence="1">
    <location>
        <begin position="1"/>
        <end position="81"/>
    </location>
</feature>
<proteinExistence type="predicted"/>
<dbReference type="Gene3D" id="1.10.1200.10">
    <property type="entry name" value="ACP-like"/>
    <property type="match status" value="1"/>
</dbReference>
<dbReference type="SUPFAM" id="SSF47336">
    <property type="entry name" value="ACP-like"/>
    <property type="match status" value="1"/>
</dbReference>
<evidence type="ECO:0000313" key="3">
    <source>
        <dbReference type="Proteomes" id="UP000199696"/>
    </source>
</evidence>
<gene>
    <name evidence="2" type="ORF">GA0070604_4129</name>
</gene>
<dbReference type="OrthoDB" id="8527261at2"/>
<dbReference type="Pfam" id="PF00550">
    <property type="entry name" value="PP-binding"/>
    <property type="match status" value="1"/>
</dbReference>
<dbReference type="STRING" id="227316.GA0070604_4129"/>
<dbReference type="AlphaFoldDB" id="A0A1C6V0C0"/>
<reference evidence="3" key="1">
    <citation type="submission" date="2016-06" db="EMBL/GenBank/DDBJ databases">
        <authorList>
            <person name="Varghese N."/>
            <person name="Submissions Spin"/>
        </authorList>
    </citation>
    <scope>NUCLEOTIDE SEQUENCE [LARGE SCALE GENOMIC DNA]</scope>
    <source>
        <strain evidence="3">DSM 44814</strain>
    </source>
</reference>
<name>A0A1C6V0C0_9ACTN</name>